<dbReference type="Pfam" id="PF07727">
    <property type="entry name" value="RVT_2"/>
    <property type="match status" value="1"/>
</dbReference>
<evidence type="ECO:0000313" key="6">
    <source>
        <dbReference type="EMBL" id="GEU84915.1"/>
    </source>
</evidence>
<organism evidence="6">
    <name type="scientific">Tanacetum cinerariifolium</name>
    <name type="common">Dalmatian daisy</name>
    <name type="synonym">Chrysanthemum cinerariifolium</name>
    <dbReference type="NCBI Taxonomy" id="118510"/>
    <lineage>
        <taxon>Eukaryota</taxon>
        <taxon>Viridiplantae</taxon>
        <taxon>Streptophyta</taxon>
        <taxon>Embryophyta</taxon>
        <taxon>Tracheophyta</taxon>
        <taxon>Spermatophyta</taxon>
        <taxon>Magnoliopsida</taxon>
        <taxon>eudicotyledons</taxon>
        <taxon>Gunneridae</taxon>
        <taxon>Pentapetalae</taxon>
        <taxon>asterids</taxon>
        <taxon>campanulids</taxon>
        <taxon>Asterales</taxon>
        <taxon>Asteraceae</taxon>
        <taxon>Asteroideae</taxon>
        <taxon>Anthemideae</taxon>
        <taxon>Anthemidinae</taxon>
        <taxon>Tanacetum</taxon>
    </lineage>
</organism>
<feature type="compositionally biased region" description="Basic and acidic residues" evidence="4">
    <location>
        <begin position="1324"/>
        <end position="1352"/>
    </location>
</feature>
<proteinExistence type="predicted"/>
<keyword evidence="1" id="KW-0479">Metal-binding</keyword>
<feature type="region of interest" description="Disordered" evidence="4">
    <location>
        <begin position="1016"/>
        <end position="1059"/>
    </location>
</feature>
<evidence type="ECO:0000259" key="5">
    <source>
        <dbReference type="PROSITE" id="PS50994"/>
    </source>
</evidence>
<reference evidence="6" key="1">
    <citation type="journal article" date="2019" name="Sci. Rep.">
        <title>Draft genome of Tanacetum cinerariifolium, the natural source of mosquito coil.</title>
        <authorList>
            <person name="Yamashiro T."/>
            <person name="Shiraishi A."/>
            <person name="Satake H."/>
            <person name="Nakayama K."/>
        </authorList>
    </citation>
    <scope>NUCLEOTIDE SEQUENCE</scope>
</reference>
<protein>
    <submittedName>
        <fullName evidence="6">Retrovirus-related Pol polyprotein from transposon TNT 1-94</fullName>
    </submittedName>
</protein>
<evidence type="ECO:0000256" key="1">
    <source>
        <dbReference type="ARBA" id="ARBA00022723"/>
    </source>
</evidence>
<dbReference type="GO" id="GO:0015074">
    <property type="term" value="P:DNA integration"/>
    <property type="evidence" value="ECO:0007669"/>
    <property type="project" value="InterPro"/>
</dbReference>
<dbReference type="InterPro" id="IPR057670">
    <property type="entry name" value="SH3_retrovirus"/>
</dbReference>
<dbReference type="PANTHER" id="PTHR42648">
    <property type="entry name" value="TRANSPOSASE, PUTATIVE-RELATED"/>
    <property type="match status" value="1"/>
</dbReference>
<comment type="caution">
    <text evidence="6">The sequence shown here is derived from an EMBL/GenBank/DDBJ whole genome shotgun (WGS) entry which is preliminary data.</text>
</comment>
<evidence type="ECO:0000256" key="2">
    <source>
        <dbReference type="ARBA" id="ARBA00022801"/>
    </source>
</evidence>
<dbReference type="InterPro" id="IPR039537">
    <property type="entry name" value="Retrotran_Ty1/copia-like"/>
</dbReference>
<dbReference type="GO" id="GO:0046872">
    <property type="term" value="F:metal ion binding"/>
    <property type="evidence" value="ECO:0007669"/>
    <property type="project" value="UniProtKB-KW"/>
</dbReference>
<dbReference type="InterPro" id="IPR036397">
    <property type="entry name" value="RNaseH_sf"/>
</dbReference>
<dbReference type="SUPFAM" id="SSF53098">
    <property type="entry name" value="Ribonuclease H-like"/>
    <property type="match status" value="1"/>
</dbReference>
<dbReference type="PANTHER" id="PTHR42648:SF32">
    <property type="entry name" value="RIBONUCLEASE H-LIKE DOMAIN, GAG-PRE-INTEGRASE DOMAIN PROTEIN-RELATED"/>
    <property type="match status" value="1"/>
</dbReference>
<keyword evidence="3" id="KW-0175">Coiled coil</keyword>
<dbReference type="Gene3D" id="3.30.420.10">
    <property type="entry name" value="Ribonuclease H-like superfamily/Ribonuclease H"/>
    <property type="match status" value="1"/>
</dbReference>
<dbReference type="InterPro" id="IPR013103">
    <property type="entry name" value="RVT_2"/>
</dbReference>
<feature type="compositionally biased region" description="Basic residues" evidence="4">
    <location>
        <begin position="1032"/>
        <end position="1047"/>
    </location>
</feature>
<dbReference type="CDD" id="cd09272">
    <property type="entry name" value="RNase_HI_RT_Ty1"/>
    <property type="match status" value="1"/>
</dbReference>
<sequence length="1352" mass="154456">MMDYALWDVIENGPTFPKPQVVEGGKTVMPITSIEDKAQRRLEVKARSTLMMGILNEHKLKFNSIKDAKQLMEAIKKRFGVNTANIDNLSDVVICAFLASQPSSPQLVNEDLEQIYLDDLEEIDLKWKMTMLTMRAKRFLKNTGRKLNLNRNETVAFDKTKVECFNCYKKGHFVRESLVSCNGHGGYDRSNQVKDGPNYALMAYFTSNSDSEVSTDSNCLKTCLKTIETLKSQNEKLLKDLKKSELMVLGYKADLKSVEDRLEFFKTNESIYSEDIKKLKFKIHCNEITIRELRKKLKTVQNEKDGIQLTVEKLENASNSLTKLIDSQIVENCKKGLGYNAVSPPHIVETFNAKTSKDVPKIIKKLMKDMLPLEVTLKEGKSLAKNETNGILKSFITRIENLVDHKVKVIRCDNGTEFKNRDMNQFCEMKGIMRQYSVARTPQQNEVTKRRNRTLIEDSRTMLANFKLPTTFWAEAVNTACYVQNRVLVTKPHNKNPYELFHGRTPMLSFMRPFGCLVTILNTIDHLGKFDGKSDEGFFVGYSLNNIAFRVFNSRTRIVEETLHIRFSENTPNNVSSEPNWLFDIDALTKTINYQPVVASSKSNGNAGTKDNNHAEDISIFEDSIEDVFGAEADLNNLESTSQVSPILITRIYKDYLLELVNGDLHSAPKTRRMSKNLEEHGLVSTVNQRTNHKDLQNYLFACFLSQMELKKGHTQEEGIDYDEVFAPVARIEAIRLFLAYASFKDFVVYEMDAKSAFLHGKIEKVVYVCQPIRFEDPDFPDKVYKVEKALYGLLQPSRAWFSEVKITSTPMETQKPLLKDKDAEEVDVHIYRSMIGSLMYLISSRLDIMFAVCACARYEVNPKASHLYAIKRIFRYLKGQPKSGLWYLKDSPFDLMVYTDSDYARASLDRKSKIGGCQFLGCRLISWQCKKQTVVANYTTEAEYDTASSCCGQVCLNKQLDGLPTYKEKSDVLFHTKKVFANMKRIGKGFSGKEPPLFPTMVGPNHVQMGESLAQPTDTQHTPTFDMPPPKPKKTQKPRQPKRKSTKVPQPSRSTDIAADEAVHKEGKVLNLEDELRRIKTAQQTKIDGLKRRVKKLEKKHRSRTHKLKSLYKGMIDEIDVDEHIALIITHDDVVQDEGIEDAGEEEVVEVVTTAKMLIDTVVDVAQTAISDVPVSAAETIVTTASTITVESTKINVKVQDKGKRKAKLIKEPMKLKKKDQILFDKEVARKLQKEIYEQERLVGERARQEEEANNALIETWEDIQAKNIDGWKPRALKNKSFTEIKELFDKAMTRINNFIDFRTELVEVSTKKDEAETTQESSSKRAGDELDQERSKKQKVEDDKEFKKLK</sequence>
<gene>
    <name evidence="6" type="ORF">Tci_056893</name>
</gene>
<feature type="coiled-coil region" evidence="3">
    <location>
        <begin position="220"/>
        <end position="247"/>
    </location>
</feature>
<feature type="domain" description="Integrase catalytic" evidence="5">
    <location>
        <begin position="340"/>
        <end position="505"/>
    </location>
</feature>
<evidence type="ECO:0000256" key="4">
    <source>
        <dbReference type="SAM" id="MobiDB-lite"/>
    </source>
</evidence>
<dbReference type="GO" id="GO:0003676">
    <property type="term" value="F:nucleic acid binding"/>
    <property type="evidence" value="ECO:0007669"/>
    <property type="project" value="InterPro"/>
</dbReference>
<accession>A0A6L2NJU9</accession>
<name>A0A6L2NJU9_TANCI</name>
<feature type="coiled-coil region" evidence="3">
    <location>
        <begin position="283"/>
        <end position="317"/>
    </location>
</feature>
<dbReference type="EMBL" id="BKCJ010008996">
    <property type="protein sequence ID" value="GEU84915.1"/>
    <property type="molecule type" value="Genomic_DNA"/>
</dbReference>
<dbReference type="InterPro" id="IPR012337">
    <property type="entry name" value="RNaseH-like_sf"/>
</dbReference>
<feature type="region of interest" description="Disordered" evidence="4">
    <location>
        <begin position="1311"/>
        <end position="1352"/>
    </location>
</feature>
<dbReference type="Pfam" id="PF25597">
    <property type="entry name" value="SH3_retrovirus"/>
    <property type="match status" value="1"/>
</dbReference>
<keyword evidence="2" id="KW-0378">Hydrolase</keyword>
<dbReference type="InterPro" id="IPR001584">
    <property type="entry name" value="Integrase_cat-core"/>
</dbReference>
<evidence type="ECO:0000256" key="3">
    <source>
        <dbReference type="SAM" id="Coils"/>
    </source>
</evidence>
<dbReference type="GO" id="GO:0016787">
    <property type="term" value="F:hydrolase activity"/>
    <property type="evidence" value="ECO:0007669"/>
    <property type="project" value="UniProtKB-KW"/>
</dbReference>
<dbReference type="PROSITE" id="PS50994">
    <property type="entry name" value="INTEGRASE"/>
    <property type="match status" value="1"/>
</dbReference>